<dbReference type="Pfam" id="PF18697">
    <property type="entry name" value="MLVIN_C"/>
    <property type="match status" value="1"/>
</dbReference>
<evidence type="ECO:0000256" key="6">
    <source>
        <dbReference type="SAM" id="MobiDB-lite"/>
    </source>
</evidence>
<reference evidence="8 9" key="1">
    <citation type="submission" date="2024-05" db="EMBL/GenBank/DDBJ databases">
        <title>Genome sequencing and assembly of Indian major carp, Cirrhinus mrigala (Hamilton, 1822).</title>
        <authorList>
            <person name="Mohindra V."/>
            <person name="Chowdhury L.M."/>
            <person name="Lal K."/>
            <person name="Jena J.K."/>
        </authorList>
    </citation>
    <scope>NUCLEOTIDE SEQUENCE [LARGE SCALE GENOMIC DNA]</scope>
    <source>
        <strain evidence="8">CM1030</strain>
        <tissue evidence="8">Blood</tissue>
    </source>
</reference>
<dbReference type="EMBL" id="JAMKFB020000013">
    <property type="protein sequence ID" value="KAL0177299.1"/>
    <property type="molecule type" value="Genomic_DNA"/>
</dbReference>
<gene>
    <name evidence="8" type="ORF">M9458_026193</name>
</gene>
<protein>
    <recommendedName>
        <fullName evidence="7">Murine leukemia virus integrase C-terminal domain-containing protein</fullName>
    </recommendedName>
</protein>
<sequence>TPTRTIANGIKVVHEKTFAIHKAICVQEKRKEPCEETETTCPITPGDLVYLRVFRRKWNEPRREGPYKVTAATPTAIQVEGSNTWYHLNHCTRVPKPKVKDKEGQNGAKEIEQTNEGNDSDNLPDHPMLVTTSNHDPQHYSKPHNSDSQPHFPSINFSPLHETQ</sequence>
<name>A0ABD0PTD2_CIRMR</name>
<proteinExistence type="predicted"/>
<evidence type="ECO:0000256" key="4">
    <source>
        <dbReference type="ARBA" id="ARBA00022759"/>
    </source>
</evidence>
<accession>A0ABD0PTD2</accession>
<evidence type="ECO:0000256" key="3">
    <source>
        <dbReference type="ARBA" id="ARBA00022722"/>
    </source>
</evidence>
<comment type="caution">
    <text evidence="8">The sequence shown here is derived from an EMBL/GenBank/DDBJ whole genome shotgun (WGS) entry which is preliminary data.</text>
</comment>
<keyword evidence="3" id="KW-0540">Nuclease</keyword>
<dbReference type="InterPro" id="IPR040643">
    <property type="entry name" value="MLVIN_C"/>
</dbReference>
<feature type="compositionally biased region" description="Basic and acidic residues" evidence="6">
    <location>
        <begin position="98"/>
        <end position="112"/>
    </location>
</feature>
<dbReference type="Proteomes" id="UP001529510">
    <property type="component" value="Unassembled WGS sequence"/>
</dbReference>
<dbReference type="Gene3D" id="2.30.30.850">
    <property type="match status" value="1"/>
</dbReference>
<keyword evidence="5" id="KW-0378">Hydrolase</keyword>
<feature type="region of interest" description="Disordered" evidence="6">
    <location>
        <begin position="94"/>
        <end position="164"/>
    </location>
</feature>
<feature type="compositionally biased region" description="Polar residues" evidence="6">
    <location>
        <begin position="146"/>
        <end position="164"/>
    </location>
</feature>
<evidence type="ECO:0000259" key="7">
    <source>
        <dbReference type="Pfam" id="PF18697"/>
    </source>
</evidence>
<evidence type="ECO:0000256" key="2">
    <source>
        <dbReference type="ARBA" id="ARBA00022695"/>
    </source>
</evidence>
<organism evidence="8 9">
    <name type="scientific">Cirrhinus mrigala</name>
    <name type="common">Mrigala</name>
    <dbReference type="NCBI Taxonomy" id="683832"/>
    <lineage>
        <taxon>Eukaryota</taxon>
        <taxon>Metazoa</taxon>
        <taxon>Chordata</taxon>
        <taxon>Craniata</taxon>
        <taxon>Vertebrata</taxon>
        <taxon>Euteleostomi</taxon>
        <taxon>Actinopterygii</taxon>
        <taxon>Neopterygii</taxon>
        <taxon>Teleostei</taxon>
        <taxon>Ostariophysi</taxon>
        <taxon>Cypriniformes</taxon>
        <taxon>Cyprinidae</taxon>
        <taxon>Labeoninae</taxon>
        <taxon>Labeonini</taxon>
        <taxon>Cirrhinus</taxon>
    </lineage>
</organism>
<keyword evidence="9" id="KW-1185">Reference proteome</keyword>
<feature type="non-terminal residue" evidence="8">
    <location>
        <position position="1"/>
    </location>
</feature>
<evidence type="ECO:0000313" key="8">
    <source>
        <dbReference type="EMBL" id="KAL0177299.1"/>
    </source>
</evidence>
<dbReference type="AlphaFoldDB" id="A0ABD0PTD2"/>
<dbReference type="GO" id="GO:0004519">
    <property type="term" value="F:endonuclease activity"/>
    <property type="evidence" value="ECO:0007669"/>
    <property type="project" value="UniProtKB-KW"/>
</dbReference>
<keyword evidence="2" id="KW-0548">Nucleotidyltransferase</keyword>
<dbReference type="GO" id="GO:0016787">
    <property type="term" value="F:hydrolase activity"/>
    <property type="evidence" value="ECO:0007669"/>
    <property type="project" value="UniProtKB-KW"/>
</dbReference>
<evidence type="ECO:0000256" key="5">
    <source>
        <dbReference type="ARBA" id="ARBA00022801"/>
    </source>
</evidence>
<evidence type="ECO:0000313" key="9">
    <source>
        <dbReference type="Proteomes" id="UP001529510"/>
    </source>
</evidence>
<dbReference type="GO" id="GO:0016779">
    <property type="term" value="F:nucleotidyltransferase activity"/>
    <property type="evidence" value="ECO:0007669"/>
    <property type="project" value="UniProtKB-KW"/>
</dbReference>
<feature type="domain" description="Murine leukemia virus integrase C-terminal" evidence="7">
    <location>
        <begin position="44"/>
        <end position="92"/>
    </location>
</feature>
<keyword evidence="4" id="KW-0255">Endonuclease</keyword>
<evidence type="ECO:0000256" key="1">
    <source>
        <dbReference type="ARBA" id="ARBA00022679"/>
    </source>
</evidence>
<keyword evidence="1" id="KW-0808">Transferase</keyword>